<dbReference type="SUPFAM" id="SSF52833">
    <property type="entry name" value="Thioredoxin-like"/>
    <property type="match status" value="1"/>
</dbReference>
<keyword evidence="4" id="KW-0813">Transport</keyword>
<evidence type="ECO:0000256" key="1">
    <source>
        <dbReference type="ARBA" id="ARBA00003195"/>
    </source>
</evidence>
<keyword evidence="6" id="KW-0999">Mitochondrion inner membrane</keyword>
<feature type="domain" description="Ribosomal protein/NADH dehydrogenase" evidence="10">
    <location>
        <begin position="82"/>
        <end position="155"/>
    </location>
</feature>
<evidence type="ECO:0000259" key="10">
    <source>
        <dbReference type="SMART" id="SM00916"/>
    </source>
</evidence>
<keyword evidence="8" id="KW-0496">Mitochondrion</keyword>
<dbReference type="SMART" id="SM00916">
    <property type="entry name" value="L51_S25_CI-B8"/>
    <property type="match status" value="1"/>
</dbReference>
<comment type="subcellular location">
    <subcellularLocation>
        <location evidence="2">Mitochondrion inner membrane</location>
        <topology evidence="2">Peripheral membrane protein</topology>
        <orientation evidence="2">Matrix side</orientation>
    </subcellularLocation>
</comment>
<name>A0A067JH53_JATCU</name>
<accession>A0A067JH53</accession>
<proteinExistence type="inferred from homology"/>
<evidence type="ECO:0000256" key="2">
    <source>
        <dbReference type="ARBA" id="ARBA00004443"/>
    </source>
</evidence>
<protein>
    <recommendedName>
        <fullName evidence="10">Ribosomal protein/NADH dehydrogenase domain-containing protein</fullName>
    </recommendedName>
</protein>
<dbReference type="InterPro" id="IPR016464">
    <property type="entry name" value="NADH_Ub_cplx-1_asu_su-2"/>
</dbReference>
<keyword evidence="7" id="KW-0249">Electron transport</keyword>
<keyword evidence="5" id="KW-0679">Respiratory chain</keyword>
<evidence type="ECO:0000256" key="8">
    <source>
        <dbReference type="ARBA" id="ARBA00023128"/>
    </source>
</evidence>
<evidence type="ECO:0000256" key="5">
    <source>
        <dbReference type="ARBA" id="ARBA00022660"/>
    </source>
</evidence>
<dbReference type="InterPro" id="IPR036249">
    <property type="entry name" value="Thioredoxin-like_sf"/>
</dbReference>
<evidence type="ECO:0000256" key="4">
    <source>
        <dbReference type="ARBA" id="ARBA00022448"/>
    </source>
</evidence>
<evidence type="ECO:0000313" key="12">
    <source>
        <dbReference type="Proteomes" id="UP000027138"/>
    </source>
</evidence>
<evidence type="ECO:0000256" key="9">
    <source>
        <dbReference type="ARBA" id="ARBA00023136"/>
    </source>
</evidence>
<dbReference type="Pfam" id="PF05047">
    <property type="entry name" value="L51_S25_CI-B8"/>
    <property type="match status" value="1"/>
</dbReference>
<comment type="function">
    <text evidence="1">Accessory subunit of the mitochondrial membrane respiratory chain NADH dehydrogenase (Complex I), that is believed not to be involved in catalysis. Complex I functions in the transfer of electrons from NADH to the respiratory chain. The immediate electron acceptor for the enzyme is believed to be ubiquinone.</text>
</comment>
<gene>
    <name evidence="11" type="ORF">JCGZ_23059</name>
</gene>
<dbReference type="STRING" id="180498.A0A067JH53"/>
<dbReference type="AlphaFoldDB" id="A0A067JH53"/>
<evidence type="ECO:0000256" key="7">
    <source>
        <dbReference type="ARBA" id="ARBA00022982"/>
    </source>
</evidence>
<reference evidence="11 12" key="1">
    <citation type="journal article" date="2014" name="PLoS ONE">
        <title>Global Analysis of Gene Expression Profiles in Physic Nut (Jatropha curcas L.) Seedlings Exposed to Salt Stress.</title>
        <authorList>
            <person name="Zhang L."/>
            <person name="Zhang C."/>
            <person name="Wu P."/>
            <person name="Chen Y."/>
            <person name="Li M."/>
            <person name="Jiang H."/>
            <person name="Wu G."/>
        </authorList>
    </citation>
    <scope>NUCLEOTIDE SEQUENCE [LARGE SCALE GENOMIC DNA]</scope>
    <source>
        <strain evidence="12">cv. GZQX0401</strain>
        <tissue evidence="11">Young leaves</tissue>
    </source>
</reference>
<dbReference type="Gene3D" id="3.40.30.10">
    <property type="entry name" value="Glutaredoxin"/>
    <property type="match status" value="1"/>
</dbReference>
<dbReference type="InterPro" id="IPR007741">
    <property type="entry name" value="Ribosomal_mL43/mS25/NADH_DH"/>
</dbReference>
<dbReference type="FunFam" id="3.40.30.10:FF:000179">
    <property type="entry name" value="NADH-ubiquinone oxidoreductase 10.5 kDa subunit"/>
    <property type="match status" value="1"/>
</dbReference>
<dbReference type="GO" id="GO:0005743">
    <property type="term" value="C:mitochondrial inner membrane"/>
    <property type="evidence" value="ECO:0007669"/>
    <property type="project" value="UniProtKB-SubCell"/>
</dbReference>
<keyword evidence="9" id="KW-0472">Membrane</keyword>
<dbReference type="PANTHER" id="PTHR12878:SF0">
    <property type="entry name" value="NADH DEHYDROGENASE [UBIQUINONE] 1 ALPHA SUBCOMPLEX SUBUNIT 2"/>
    <property type="match status" value="1"/>
</dbReference>
<comment type="similarity">
    <text evidence="3">Belongs to the complex I NDUFA2 subunit family.</text>
</comment>
<evidence type="ECO:0000313" key="11">
    <source>
        <dbReference type="EMBL" id="KDP23226.1"/>
    </source>
</evidence>
<evidence type="ECO:0000256" key="3">
    <source>
        <dbReference type="ARBA" id="ARBA00008939"/>
    </source>
</evidence>
<sequence length="160" mass="18615">MFIGPKAHLFYVLFFFSLETKPDDNFQSTRIRARKGTTDKRKRHLRILREDEAEHHLRIFLKMAWRGQLSRNIKELRVLLCQSSYSSSSARAFIENNYKDLKSLNPKLPILIRECNGIEPQLWARYDMGVERGIRLQGLTEAQILKALEDLVKVGAALKA</sequence>
<evidence type="ECO:0000256" key="6">
    <source>
        <dbReference type="ARBA" id="ARBA00022792"/>
    </source>
</evidence>
<dbReference type="EMBL" id="KK915213">
    <property type="protein sequence ID" value="KDP23226.1"/>
    <property type="molecule type" value="Genomic_DNA"/>
</dbReference>
<keyword evidence="12" id="KW-1185">Reference proteome</keyword>
<dbReference type="PANTHER" id="PTHR12878">
    <property type="entry name" value="NADH-UBIQUINONE OXIDOREDUCTASE B8 SUBUNIT"/>
    <property type="match status" value="1"/>
</dbReference>
<dbReference type="Proteomes" id="UP000027138">
    <property type="component" value="Unassembled WGS sequence"/>
</dbReference>
<dbReference type="OrthoDB" id="10250268at2759"/>
<organism evidence="11 12">
    <name type="scientific">Jatropha curcas</name>
    <name type="common">Barbados nut</name>
    <dbReference type="NCBI Taxonomy" id="180498"/>
    <lineage>
        <taxon>Eukaryota</taxon>
        <taxon>Viridiplantae</taxon>
        <taxon>Streptophyta</taxon>
        <taxon>Embryophyta</taxon>
        <taxon>Tracheophyta</taxon>
        <taxon>Spermatophyta</taxon>
        <taxon>Magnoliopsida</taxon>
        <taxon>eudicotyledons</taxon>
        <taxon>Gunneridae</taxon>
        <taxon>Pentapetalae</taxon>
        <taxon>rosids</taxon>
        <taxon>fabids</taxon>
        <taxon>Malpighiales</taxon>
        <taxon>Euphorbiaceae</taxon>
        <taxon>Crotonoideae</taxon>
        <taxon>Jatropheae</taxon>
        <taxon>Jatropha</taxon>
    </lineage>
</organism>